<reference evidence="1 2" key="1">
    <citation type="submission" date="2019-06" db="EMBL/GenBank/DDBJ databases">
        <title>Complete genome sequence of Haemophilus parasuis HPS412.</title>
        <authorList>
            <person name="Yang S."/>
            <person name="Huang C."/>
        </authorList>
    </citation>
    <scope>NUCLEOTIDE SEQUENCE [LARGE SCALE GENOMIC DNA]</scope>
    <source>
        <strain evidence="1 2">HPS412</strain>
    </source>
</reference>
<sequence>MENSKFIGLGVAGNFTGHLEQAGEDRDFVKIQTSEVHQPKAIFPFYVPSEHLDKNEQFLSTYPLSHDIIVFPEKADNLQIEPEVALICDIEYKEGRVIALRPTHFAAYNDCSIRRPDARKICEKKNWGAHSKGISSVQIALDKFEQGGNLDSYHIACFHKRDGKLSEYGVDSPVISYSYFHQKLLAWIIDRMNNQPNQDPMNNISELIKKADYPNKAIISIGATCYTDFGKNHFLHIGDTSIVVVYNAKKYSHEQIASMAEKEIFVNDDISPLIQIVR</sequence>
<gene>
    <name evidence="1" type="ORF">FLK62_00460</name>
</gene>
<proteinExistence type="predicted"/>
<dbReference type="EMBL" id="CP041334">
    <property type="protein sequence ID" value="QKY71898.1"/>
    <property type="molecule type" value="Genomic_DNA"/>
</dbReference>
<dbReference type="KEGG" id="hpas:JL26_08860"/>
<protein>
    <submittedName>
        <fullName evidence="1">Uncharacterized protein</fullName>
    </submittedName>
</protein>
<evidence type="ECO:0000313" key="2">
    <source>
        <dbReference type="Proteomes" id="UP000509790"/>
    </source>
</evidence>
<name>A0A143CGL0_GLAPU</name>
<dbReference type="InterPro" id="IPR043776">
    <property type="entry name" value="DUF5718"/>
</dbReference>
<organism evidence="1 2">
    <name type="scientific">Glaesserella parasuis</name>
    <name type="common">Haemophilus parasuis</name>
    <dbReference type="NCBI Taxonomy" id="738"/>
    <lineage>
        <taxon>Bacteria</taxon>
        <taxon>Pseudomonadati</taxon>
        <taxon>Pseudomonadota</taxon>
        <taxon>Gammaproteobacteria</taxon>
        <taxon>Pasteurellales</taxon>
        <taxon>Pasteurellaceae</taxon>
        <taxon>Glaesserella</taxon>
    </lineage>
</organism>
<dbReference type="Pfam" id="PF18985">
    <property type="entry name" value="DUF5718"/>
    <property type="match status" value="1"/>
</dbReference>
<evidence type="ECO:0000313" key="1">
    <source>
        <dbReference type="EMBL" id="QKY71898.1"/>
    </source>
</evidence>
<dbReference type="Proteomes" id="UP000509790">
    <property type="component" value="Chromosome"/>
</dbReference>
<dbReference type="AlphaFoldDB" id="A0A143CGL0"/>
<dbReference type="RefSeq" id="WP_021114366.1">
    <property type="nucleotide sequence ID" value="NZ_CBCRUP010000021.1"/>
</dbReference>
<dbReference type="GeneID" id="66617759"/>
<accession>A0A143CGL0</accession>